<dbReference type="STRING" id="1069536.SINU_02040"/>
<dbReference type="OrthoDB" id="9815057at2"/>
<dbReference type="RefSeq" id="WP_047034787.1">
    <property type="nucleotide sequence ID" value="NZ_AFVQ02000028.1"/>
</dbReference>
<feature type="coiled-coil region" evidence="1">
    <location>
        <begin position="777"/>
        <end position="894"/>
    </location>
</feature>
<feature type="coiled-coil region" evidence="1">
    <location>
        <begin position="232"/>
        <end position="272"/>
    </location>
</feature>
<dbReference type="EMBL" id="AFVQ02000028">
    <property type="protein sequence ID" value="KLI03579.1"/>
    <property type="molecule type" value="Genomic_DNA"/>
</dbReference>
<evidence type="ECO:0000256" key="2">
    <source>
        <dbReference type="SAM" id="MobiDB-lite"/>
    </source>
</evidence>
<keyword evidence="4" id="KW-1185">Reference proteome</keyword>
<evidence type="ECO:0000313" key="3">
    <source>
        <dbReference type="EMBL" id="KLI03579.1"/>
    </source>
</evidence>
<name>A0A0U1QS04_9BACL</name>
<gene>
    <name evidence="3" type="ORF">SINU_02040</name>
</gene>
<evidence type="ECO:0008006" key="5">
    <source>
        <dbReference type="Google" id="ProtNLM"/>
    </source>
</evidence>
<evidence type="ECO:0000256" key="1">
    <source>
        <dbReference type="SAM" id="Coils"/>
    </source>
</evidence>
<dbReference type="Proteomes" id="UP000035553">
    <property type="component" value="Unassembled WGS sequence"/>
</dbReference>
<evidence type="ECO:0000313" key="4">
    <source>
        <dbReference type="Proteomes" id="UP000035553"/>
    </source>
</evidence>
<feature type="coiled-coil region" evidence="1">
    <location>
        <begin position="1047"/>
        <end position="1091"/>
    </location>
</feature>
<keyword evidence="1" id="KW-0175">Coiled coil</keyword>
<sequence length="1470" mass="169836">MPTISKIRLTNVIYEEGNKRYNDELFLFDGHNGAILIENGGGKTVFIQTALQAILPHTDLADRKIKNTLMLGGAPAHIAIEWIINERPRRYVVTAVSLFTTKNALDSLRYVYEYHENDPNGIEGIPFVRDIRGGKRPADRGEMQDYYSGMHEKTLSAQTFKTIKDYKSFLEEQYNIISSEWESVVKINSSEGGVEAFFDECKNTSQLFDRLLIPTVEDSMVGHDRHLFADLFEKQLESLKNYQKLKETIEENEQISSALEEYSKTYEALHERELTYTKTKQRAKGVWKELTDQQHKQQAEQEANGAKLLEWKKDSFTHAVKAESYKIFTEQTALEQLEQAYKKALAAQTETEEQLQKDRHAYASLQWAKATAQHKEQIELLQECERQLEAMDQRADARELRNHFERAKRQLLGCLLHEIEGLETTEQQLKTDLFPVIEQIDEQEQMQKSCSENEKKLRDACANIEGRLQSQKEALAQLIRELPINPEQETVKDQLVKWTERDQFLDESIIALMQKEKGLRASQTELQKQKSALQDEKNGTMREADQLQNALAQMEKAERGIIKQLSELRAQWGGLETVFLDQDSIMERLRETMDRLAAEREELLYKERVARRFVDDHGDQEQFFGDAYLDKRLPTWKNQFAFLATGVEYLQMVDDSEQSRMLGYPLWPLTLVTTATEKAKLVKKLDQVASRLQYPVTVLSTEEALSADVQNAVQWVAPEQWRDNTNPDSFAEWKKRLGGEAAQATEQRVASERESARCQQTLHAFRSFLNEYPYQTVEEKRAKKNELQNNIETLIMSIRKSEQEEDDLEAELIRSKAKIDQFRDERSGLALYMEKARRALVIEKTIEAEQGLLKQAKENVHAAEQRLAAVLDAINALNEKRRSIDARLSNVSAELRILKRNDDYLALRALTPEKTDKSKAVIKEQIKNLEMRLNQINKTRGEWEEKRKGAASEIKHLDEAMSRLRLEYDAIDETQVFPGDGDQQLILLQSRIKQLAKEEKRRADAAQAARSEKDKQDGKLSSRKEQFQQHFPNEAVVSFHAYAGNAAQDLYDEKKRLNERKSYLDQESSRIEKELTAINQARTQLDKFEIAHHFTAPDIEAIALTSEEINDFTYNRKKSVSGITRGLEENQADVTAGKAEVGRAQQTFKTFCRTQISDVKLRQMAISGIETKQSYEEIVAFKKNMSLRIERISHYAREHIRQSDKDLQLFIDQIQTHLRTLAEELRQIPKKTKVKVKDDWKQIYSFTIPEWKEEDGKARIRNHIEWILKKLKDPSFLNEEGRQDSGKIRKALDTWLQSKQLLREIIGSDVLKVTLRKVASDSTVSTRYYTWETSNIWSGGERWSKNMTLFLGILNYVAEKKKHLKSNGQLHRAVILDNPFGQASSDHVLSPVFFVAQQLGFQMIALTALAEGKFLQDYFPVIYSCRLRGASDSGKQVMTKEKQISKAYFEDHAPQSLERLGETEQMGLFD</sequence>
<feature type="coiled-coil region" evidence="1">
    <location>
        <begin position="334"/>
        <end position="410"/>
    </location>
</feature>
<accession>A0A0U1QS04</accession>
<protein>
    <recommendedName>
        <fullName evidence="5">Chromosome segregation ATPase</fullName>
    </recommendedName>
</protein>
<comment type="caution">
    <text evidence="3">The sequence shown here is derived from an EMBL/GenBank/DDBJ whole genome shotgun (WGS) entry which is preliminary data.</text>
</comment>
<reference evidence="3 4" key="1">
    <citation type="journal article" date="2011" name="J. Bacteriol.">
        <title>Draft genome sequence of Sporolactobacillus inulinus strain CASD, an efficient D-lactic acid-producing bacterium with high-concentration lactate tolerance capability.</title>
        <authorList>
            <person name="Yu B."/>
            <person name="Su F."/>
            <person name="Wang L."/>
            <person name="Xu K."/>
            <person name="Zhao B."/>
            <person name="Xu P."/>
        </authorList>
    </citation>
    <scope>NUCLEOTIDE SEQUENCE [LARGE SCALE GENOMIC DNA]</scope>
    <source>
        <strain evidence="3 4">CASD</strain>
    </source>
</reference>
<feature type="region of interest" description="Disordered" evidence="2">
    <location>
        <begin position="999"/>
        <end position="1026"/>
    </location>
</feature>
<proteinExistence type="predicted"/>
<organism evidence="3 4">
    <name type="scientific">Sporolactobacillus inulinus CASD</name>
    <dbReference type="NCBI Taxonomy" id="1069536"/>
    <lineage>
        <taxon>Bacteria</taxon>
        <taxon>Bacillati</taxon>
        <taxon>Bacillota</taxon>
        <taxon>Bacilli</taxon>
        <taxon>Bacillales</taxon>
        <taxon>Sporolactobacillaceae</taxon>
        <taxon>Sporolactobacillus</taxon>
    </lineage>
</organism>
<feature type="coiled-coil region" evidence="1">
    <location>
        <begin position="523"/>
        <end position="606"/>
    </location>
</feature>